<dbReference type="InterPro" id="IPR013806">
    <property type="entry name" value="Kringle-like"/>
</dbReference>
<gene>
    <name evidence="6" type="ORF">CAUJ_LOCUS9439</name>
</gene>
<evidence type="ECO:0000313" key="7">
    <source>
        <dbReference type="Proteomes" id="UP000835052"/>
    </source>
</evidence>
<evidence type="ECO:0000259" key="5">
    <source>
        <dbReference type="Pfam" id="PF25866"/>
    </source>
</evidence>
<keyword evidence="7" id="KW-1185">Reference proteome</keyword>
<keyword evidence="3" id="KW-1133">Transmembrane helix</keyword>
<dbReference type="EMBL" id="CAJGYM010000036">
    <property type="protein sequence ID" value="CAD6193520.1"/>
    <property type="molecule type" value="Genomic_DNA"/>
</dbReference>
<evidence type="ECO:0000256" key="3">
    <source>
        <dbReference type="SAM" id="Phobius"/>
    </source>
</evidence>
<dbReference type="InterPro" id="IPR038178">
    <property type="entry name" value="Kringle_sf"/>
</dbReference>
<dbReference type="InterPro" id="IPR058845">
    <property type="entry name" value="Kringle_2"/>
</dbReference>
<evidence type="ECO:0000256" key="1">
    <source>
        <dbReference type="ARBA" id="ARBA00023157"/>
    </source>
</evidence>
<feature type="signal peptide" evidence="4">
    <location>
        <begin position="1"/>
        <end position="16"/>
    </location>
</feature>
<sequence>MRWIVLVSSVLVFGSADFYDGSYFDVKNRTYAECVTKGELKNYQYLGNKETDADGIECEAWDQVLKWWLPAKKSPKDYLTTITEQMVHNKCRRVRVSNRNPFTKVIKKDPSMPVKGFIHYGDAGPWCFAKRAATGTIFGKGTPEFVPSECFRICDEKNITYDVQQPVPDFGYSPPKINYNRPLMDNIEKYFERYSMGSNSYYSWKASDETYSKGYYALRFKVFLGCLGAFIFALFWIGTCYYLKKIAVQSRQRRQRALQKMFGNRRAPKIADAKAELEMNREEEQSAS</sequence>
<organism evidence="6 7">
    <name type="scientific">Caenorhabditis auriculariae</name>
    <dbReference type="NCBI Taxonomy" id="2777116"/>
    <lineage>
        <taxon>Eukaryota</taxon>
        <taxon>Metazoa</taxon>
        <taxon>Ecdysozoa</taxon>
        <taxon>Nematoda</taxon>
        <taxon>Chromadorea</taxon>
        <taxon>Rhabditida</taxon>
        <taxon>Rhabditina</taxon>
        <taxon>Rhabditomorpha</taxon>
        <taxon>Rhabditoidea</taxon>
        <taxon>Rhabditidae</taxon>
        <taxon>Peloderinae</taxon>
        <taxon>Caenorhabditis</taxon>
    </lineage>
</organism>
<evidence type="ECO:0000256" key="2">
    <source>
        <dbReference type="SAM" id="MobiDB-lite"/>
    </source>
</evidence>
<feature type="chain" id="PRO_5035838513" description="Kringle-like domain-containing protein" evidence="4">
    <location>
        <begin position="17"/>
        <end position="288"/>
    </location>
</feature>
<name>A0A8S1HJT8_9PELO</name>
<evidence type="ECO:0000256" key="4">
    <source>
        <dbReference type="SAM" id="SignalP"/>
    </source>
</evidence>
<dbReference type="Gene3D" id="2.40.20.10">
    <property type="entry name" value="Plasminogen Kringle 4"/>
    <property type="match status" value="1"/>
</dbReference>
<keyword evidence="4" id="KW-0732">Signal</keyword>
<dbReference type="Pfam" id="PF25866">
    <property type="entry name" value="Kringle_2"/>
    <property type="match status" value="1"/>
</dbReference>
<dbReference type="Proteomes" id="UP000835052">
    <property type="component" value="Unassembled WGS sequence"/>
</dbReference>
<feature type="region of interest" description="Disordered" evidence="2">
    <location>
        <begin position="269"/>
        <end position="288"/>
    </location>
</feature>
<keyword evidence="1" id="KW-1015">Disulfide bond</keyword>
<keyword evidence="3" id="KW-0472">Membrane</keyword>
<feature type="transmembrane region" description="Helical" evidence="3">
    <location>
        <begin position="222"/>
        <end position="243"/>
    </location>
</feature>
<accession>A0A8S1HJT8</accession>
<dbReference type="AlphaFoldDB" id="A0A8S1HJT8"/>
<evidence type="ECO:0000313" key="6">
    <source>
        <dbReference type="EMBL" id="CAD6193520.1"/>
    </source>
</evidence>
<keyword evidence="3" id="KW-0812">Transmembrane</keyword>
<protein>
    <recommendedName>
        <fullName evidence="5">Kringle-like domain-containing protein</fullName>
    </recommendedName>
</protein>
<feature type="domain" description="Kringle-like" evidence="5">
    <location>
        <begin position="32"/>
        <end position="157"/>
    </location>
</feature>
<dbReference type="SUPFAM" id="SSF57440">
    <property type="entry name" value="Kringle-like"/>
    <property type="match status" value="1"/>
</dbReference>
<reference evidence="6" key="1">
    <citation type="submission" date="2020-10" db="EMBL/GenBank/DDBJ databases">
        <authorList>
            <person name="Kikuchi T."/>
        </authorList>
    </citation>
    <scope>NUCLEOTIDE SEQUENCE</scope>
    <source>
        <strain evidence="6">NKZ352</strain>
    </source>
</reference>
<comment type="caution">
    <text evidence="6">The sequence shown here is derived from an EMBL/GenBank/DDBJ whole genome shotgun (WGS) entry which is preliminary data.</text>
</comment>
<proteinExistence type="predicted"/>
<dbReference type="OrthoDB" id="5772810at2759"/>